<gene>
    <name evidence="2" type="ORF">CVT26_004393</name>
</gene>
<dbReference type="AlphaFoldDB" id="A0A409WY15"/>
<protein>
    <submittedName>
        <fullName evidence="2">Uncharacterized protein</fullName>
    </submittedName>
</protein>
<evidence type="ECO:0000313" key="2">
    <source>
        <dbReference type="EMBL" id="PPQ83410.1"/>
    </source>
</evidence>
<organism evidence="2 3">
    <name type="scientific">Gymnopilus dilepis</name>
    <dbReference type="NCBI Taxonomy" id="231916"/>
    <lineage>
        <taxon>Eukaryota</taxon>
        <taxon>Fungi</taxon>
        <taxon>Dikarya</taxon>
        <taxon>Basidiomycota</taxon>
        <taxon>Agaricomycotina</taxon>
        <taxon>Agaricomycetes</taxon>
        <taxon>Agaricomycetidae</taxon>
        <taxon>Agaricales</taxon>
        <taxon>Agaricineae</taxon>
        <taxon>Hymenogastraceae</taxon>
        <taxon>Gymnopilus</taxon>
    </lineage>
</organism>
<dbReference type="Proteomes" id="UP000284706">
    <property type="component" value="Unassembled WGS sequence"/>
</dbReference>
<feature type="region of interest" description="Disordered" evidence="1">
    <location>
        <begin position="173"/>
        <end position="196"/>
    </location>
</feature>
<feature type="compositionally biased region" description="Polar residues" evidence="1">
    <location>
        <begin position="177"/>
        <end position="196"/>
    </location>
</feature>
<dbReference type="InParanoid" id="A0A409WY15"/>
<keyword evidence="3" id="KW-1185">Reference proteome</keyword>
<name>A0A409WY15_9AGAR</name>
<sequence length="196" mass="21911">MGRPSSVHTRLLHHKRLKKWSPVRPDIDIFANFTSGRASQFHRFRDPDDLLEPQRNTEELLSSTLCEQQVADNEASRVSGVQPPPLGLLPFARSEFLLRRRLPGPRRHRHRIQNRIVPVPWDGSTPSASGGKRISKRARVDSPFVSTGSVRAVVLYCLMLARTSAWGAAPTPMANLPSHSEVSPSRPSTSKISELE</sequence>
<evidence type="ECO:0000313" key="3">
    <source>
        <dbReference type="Proteomes" id="UP000284706"/>
    </source>
</evidence>
<reference evidence="2 3" key="1">
    <citation type="journal article" date="2018" name="Evol. Lett.">
        <title>Horizontal gene cluster transfer increased hallucinogenic mushroom diversity.</title>
        <authorList>
            <person name="Reynolds H.T."/>
            <person name="Vijayakumar V."/>
            <person name="Gluck-Thaler E."/>
            <person name="Korotkin H.B."/>
            <person name="Matheny P.B."/>
            <person name="Slot J.C."/>
        </authorList>
    </citation>
    <scope>NUCLEOTIDE SEQUENCE [LARGE SCALE GENOMIC DNA]</scope>
    <source>
        <strain evidence="2 3">SRW20</strain>
    </source>
</reference>
<proteinExistence type="predicted"/>
<accession>A0A409WY15</accession>
<dbReference type="EMBL" id="NHYE01004620">
    <property type="protein sequence ID" value="PPQ83410.1"/>
    <property type="molecule type" value="Genomic_DNA"/>
</dbReference>
<comment type="caution">
    <text evidence="2">The sequence shown here is derived from an EMBL/GenBank/DDBJ whole genome shotgun (WGS) entry which is preliminary data.</text>
</comment>
<evidence type="ECO:0000256" key="1">
    <source>
        <dbReference type="SAM" id="MobiDB-lite"/>
    </source>
</evidence>